<dbReference type="PROSITE" id="PS51832">
    <property type="entry name" value="HD_GYP"/>
    <property type="match status" value="1"/>
</dbReference>
<organism evidence="2 3">
    <name type="scientific">Alkalibacter rhizosphaerae</name>
    <dbReference type="NCBI Taxonomy" id="2815577"/>
    <lineage>
        <taxon>Bacteria</taxon>
        <taxon>Bacillati</taxon>
        <taxon>Bacillota</taxon>
        <taxon>Clostridia</taxon>
        <taxon>Eubacteriales</taxon>
        <taxon>Eubacteriaceae</taxon>
        <taxon>Alkalibacter</taxon>
    </lineage>
</organism>
<gene>
    <name evidence="2" type="ORF">J0B03_10660</name>
</gene>
<dbReference type="Proteomes" id="UP000663499">
    <property type="component" value="Chromosome"/>
</dbReference>
<dbReference type="RefSeq" id="WP_207301048.1">
    <property type="nucleotide sequence ID" value="NZ_CP071444.1"/>
</dbReference>
<accession>A0A974XH14</accession>
<dbReference type="InterPro" id="IPR037522">
    <property type="entry name" value="HD_GYP_dom"/>
</dbReference>
<dbReference type="Gene3D" id="1.10.3210.10">
    <property type="entry name" value="Hypothetical protein af1432"/>
    <property type="match status" value="1"/>
</dbReference>
<protein>
    <submittedName>
        <fullName evidence="2">HD domain-containing protein</fullName>
    </submittedName>
</protein>
<evidence type="ECO:0000313" key="3">
    <source>
        <dbReference type="Proteomes" id="UP000663499"/>
    </source>
</evidence>
<dbReference type="InterPro" id="IPR003607">
    <property type="entry name" value="HD/PDEase_dom"/>
</dbReference>
<dbReference type="Pfam" id="PF13487">
    <property type="entry name" value="HD_5"/>
    <property type="match status" value="1"/>
</dbReference>
<dbReference type="InterPro" id="IPR052020">
    <property type="entry name" value="Cyclic_di-GMP/3'3'-cGAMP_PDE"/>
</dbReference>
<dbReference type="AlphaFoldDB" id="A0A974XH14"/>
<keyword evidence="3" id="KW-1185">Reference proteome</keyword>
<sequence>MAESVLYHHERWDGKGYPEGLSGEEIPIVSRIIAVADAFEAMTANRPYQKIKTKMEALQELKKCAGTQFDPEIVKVFEKMMG</sequence>
<dbReference type="SUPFAM" id="SSF109604">
    <property type="entry name" value="HD-domain/PDEase-like"/>
    <property type="match status" value="1"/>
</dbReference>
<name>A0A974XH14_9FIRM</name>
<dbReference type="EMBL" id="CP071444">
    <property type="protein sequence ID" value="QSX09719.1"/>
    <property type="molecule type" value="Genomic_DNA"/>
</dbReference>
<proteinExistence type="predicted"/>
<evidence type="ECO:0000259" key="1">
    <source>
        <dbReference type="PROSITE" id="PS51832"/>
    </source>
</evidence>
<reference evidence="2" key="1">
    <citation type="submission" date="2021-03" db="EMBL/GenBank/DDBJ databases">
        <title>Alkalibacter marinus sp. nov., isolated from tidal flat sediment.</title>
        <authorList>
            <person name="Namirimu T."/>
            <person name="Yang J.-A."/>
            <person name="Yang S.-H."/>
            <person name="Kim Y.-J."/>
            <person name="Kwon K.K."/>
        </authorList>
    </citation>
    <scope>NUCLEOTIDE SEQUENCE</scope>
    <source>
        <strain evidence="2">ES005</strain>
    </source>
</reference>
<feature type="domain" description="HD-GYP" evidence="1">
    <location>
        <begin position="1"/>
        <end position="82"/>
    </location>
</feature>
<dbReference type="CDD" id="cd00077">
    <property type="entry name" value="HDc"/>
    <property type="match status" value="1"/>
</dbReference>
<dbReference type="PANTHER" id="PTHR45228">
    <property type="entry name" value="CYCLIC DI-GMP PHOSPHODIESTERASE TM_0186-RELATED"/>
    <property type="match status" value="1"/>
</dbReference>
<dbReference type="KEGG" id="alka:J0B03_10660"/>
<evidence type="ECO:0000313" key="2">
    <source>
        <dbReference type="EMBL" id="QSX09719.1"/>
    </source>
</evidence>